<evidence type="ECO:0000313" key="3">
    <source>
        <dbReference type="Proteomes" id="UP000254893"/>
    </source>
</evidence>
<evidence type="ECO:0000256" key="1">
    <source>
        <dbReference type="SAM" id="SignalP"/>
    </source>
</evidence>
<accession>A0A380CI18</accession>
<gene>
    <name evidence="2" type="ORF">NCTC11388_02940</name>
</gene>
<proteinExistence type="predicted"/>
<reference evidence="2 3" key="1">
    <citation type="submission" date="2018-06" db="EMBL/GenBank/DDBJ databases">
        <authorList>
            <consortium name="Pathogen Informatics"/>
            <person name="Doyle S."/>
        </authorList>
    </citation>
    <scope>NUCLEOTIDE SEQUENCE [LARGE SCALE GENOMIC DNA]</scope>
    <source>
        <strain evidence="2 3">NCTC11388</strain>
    </source>
</reference>
<organism evidence="2 3">
    <name type="scientific">Sphingobacterium spiritivorum</name>
    <name type="common">Flavobacterium spiritivorum</name>
    <dbReference type="NCBI Taxonomy" id="258"/>
    <lineage>
        <taxon>Bacteria</taxon>
        <taxon>Pseudomonadati</taxon>
        <taxon>Bacteroidota</taxon>
        <taxon>Sphingobacteriia</taxon>
        <taxon>Sphingobacteriales</taxon>
        <taxon>Sphingobacteriaceae</taxon>
        <taxon>Sphingobacterium</taxon>
    </lineage>
</organism>
<name>A0A380CI18_SPHSI</name>
<feature type="chain" id="PRO_5016731530" evidence="1">
    <location>
        <begin position="20"/>
        <end position="189"/>
    </location>
</feature>
<dbReference type="Proteomes" id="UP000254893">
    <property type="component" value="Unassembled WGS sequence"/>
</dbReference>
<feature type="signal peptide" evidence="1">
    <location>
        <begin position="1"/>
        <end position="19"/>
    </location>
</feature>
<dbReference type="RefSeq" id="WP_115170662.1">
    <property type="nucleotide sequence ID" value="NZ_UGYW01000002.1"/>
</dbReference>
<evidence type="ECO:0000313" key="2">
    <source>
        <dbReference type="EMBL" id="SUJ19955.1"/>
    </source>
</evidence>
<dbReference type="EMBL" id="UGYW01000002">
    <property type="protein sequence ID" value="SUJ19955.1"/>
    <property type="molecule type" value="Genomic_DNA"/>
</dbReference>
<protein>
    <submittedName>
        <fullName evidence="2">Uncharacterized protein</fullName>
    </submittedName>
</protein>
<sequence length="189" mass="22090">MKKYLIILLLLLTGSLLRAQVSLITVNKDNIDRNRIPYSGTRIMMADAVETNGPARMYIFSKNEKGTDKDSLYAEEFLKENDKWILQSKKEFCFPDEILMTWSNRKAFFDSDKDHYPESLFIFSKNAASNIDQQHAVILLLFHKKQFYSIEAKAADSYQKDYFSANFEQLPDSVKDKVLAYWQNLDKED</sequence>
<keyword evidence="1" id="KW-0732">Signal</keyword>
<dbReference type="AlphaFoldDB" id="A0A380CI18"/>